<dbReference type="InterPro" id="IPR035940">
    <property type="entry name" value="CAP_sf"/>
</dbReference>
<sequence length="168" mass="19009">MKVLLALLLIVSCAMAFRVKRWDLTAKEKQETVDGANKMRSKMAKEYEVANGNKLVYSDDIKFPATCSYRTKNPVHIHQQVLWDIVHDLYKYSTPKEFFKMTDNTVLNCFNPNQKTIGCKWMDCEINGKRAHIPNCICGPEPGFQMSDVVKGDPGSECPGKVEDGLCV</sequence>
<accession>A0A1I7UZ39</accession>
<feature type="chain" id="PRO_5009309554" evidence="1">
    <location>
        <begin position="17"/>
        <end position="168"/>
    </location>
</feature>
<dbReference type="Proteomes" id="UP000095282">
    <property type="component" value="Unplaced"/>
</dbReference>
<dbReference type="AlphaFoldDB" id="A0A1I7UZ39"/>
<evidence type="ECO:0000313" key="3">
    <source>
        <dbReference type="WBParaSite" id="Csp11.Scaffold630.g20787.t1"/>
    </source>
</evidence>
<feature type="signal peptide" evidence="1">
    <location>
        <begin position="1"/>
        <end position="16"/>
    </location>
</feature>
<keyword evidence="2" id="KW-1185">Reference proteome</keyword>
<name>A0A1I7UZ39_9PELO</name>
<dbReference type="Gene3D" id="3.40.33.10">
    <property type="entry name" value="CAP"/>
    <property type="match status" value="1"/>
</dbReference>
<keyword evidence="1" id="KW-0732">Signal</keyword>
<reference evidence="3" key="1">
    <citation type="submission" date="2016-11" db="UniProtKB">
        <authorList>
            <consortium name="WormBaseParasite"/>
        </authorList>
    </citation>
    <scope>IDENTIFICATION</scope>
</reference>
<protein>
    <submittedName>
        <fullName evidence="3">SCP domain-containing protein</fullName>
    </submittedName>
</protein>
<organism evidence="2 3">
    <name type="scientific">Caenorhabditis tropicalis</name>
    <dbReference type="NCBI Taxonomy" id="1561998"/>
    <lineage>
        <taxon>Eukaryota</taxon>
        <taxon>Metazoa</taxon>
        <taxon>Ecdysozoa</taxon>
        <taxon>Nematoda</taxon>
        <taxon>Chromadorea</taxon>
        <taxon>Rhabditida</taxon>
        <taxon>Rhabditina</taxon>
        <taxon>Rhabditomorpha</taxon>
        <taxon>Rhabditoidea</taxon>
        <taxon>Rhabditidae</taxon>
        <taxon>Peloderinae</taxon>
        <taxon>Caenorhabditis</taxon>
    </lineage>
</organism>
<dbReference type="eggNOG" id="ENOG502TK4X">
    <property type="taxonomic scope" value="Eukaryota"/>
</dbReference>
<evidence type="ECO:0000256" key="1">
    <source>
        <dbReference type="SAM" id="SignalP"/>
    </source>
</evidence>
<evidence type="ECO:0000313" key="2">
    <source>
        <dbReference type="Proteomes" id="UP000095282"/>
    </source>
</evidence>
<proteinExistence type="predicted"/>
<dbReference type="WBParaSite" id="Csp11.Scaffold630.g20787.t1">
    <property type="protein sequence ID" value="Csp11.Scaffold630.g20787.t1"/>
    <property type="gene ID" value="Csp11.Scaffold630.g20787"/>
</dbReference>